<feature type="compositionally biased region" description="Polar residues" evidence="4">
    <location>
        <begin position="663"/>
        <end position="673"/>
    </location>
</feature>
<evidence type="ECO:0000259" key="6">
    <source>
        <dbReference type="PROSITE" id="PS50303"/>
    </source>
</evidence>
<sequence length="696" mass="79066">MESDNSENGPKQKRSIFDDPVDLFNFHQIQPIQSPSLSYAKMIQASRSVPGSRRNSNDDHNLDALLNAKLSLNDSESGFRKLPFAMTPQDPIGAFSQKQRTLETLPNESEASSFNPLLSQGNELPMRNFSNTVPVAATGNTSEDYSELFPMTNINNLPSNSNVPINGLPHSIVTPEMSAPWIPYHTPQQVDVGQMVSPIMQNDIDNNARRYSYGWPNNNTRLTTSQSTSDLAQMNSTHGIYPAMIDHHRDLPQVMCPQFQQFGFCSRNDMCQFAPSSTPFFSSSATDSLYQQYNNQQQQLLPQKPTSFFLIPTANPQPKSKKQNERRSTNTDQDKFADAKIDDFIGKLYELCKDQNGCRFLQKKIEEKENGIKNLEIVFNEIYPHFTELMIDSFGNYLCQKMLERCNNEQRTIIVDTVAPELVKIALNMHGTRAVQKLIEYLSTEQQIKTVTSALNSNVVTLIKDLNGNHVIQKCLHRLSAENNQFIYDAVCANCIEVASHKHGCCVLQRCFDHATIPQKDQLVDEIARHALPLVKNPFGNYVVQYVLELGVTKYSESVIRRFVNHVCTLSVQKFSSNVIENCIRTAEPPTRRLLIAELVNQTVMEKLLHDSFANYVVQTSLDFSDEDQRAELVECIRPLLPTIRSTPYGKRIHSKIFRDTNKSGICNKPQSTQQQRQRHRQSNDTENLDEETLDQ</sequence>
<feature type="zinc finger region" description="C3H1-type" evidence="3">
    <location>
        <begin position="250"/>
        <end position="278"/>
    </location>
</feature>
<dbReference type="Pfam" id="PF00806">
    <property type="entry name" value="PUF"/>
    <property type="match status" value="8"/>
</dbReference>
<dbReference type="InterPro" id="IPR033133">
    <property type="entry name" value="PUM-HD"/>
</dbReference>
<evidence type="ECO:0000313" key="8">
    <source>
        <dbReference type="Proteomes" id="UP001473302"/>
    </source>
</evidence>
<dbReference type="InterPro" id="IPR001313">
    <property type="entry name" value="Pumilio_RNA-bd_rpt"/>
</dbReference>
<keyword evidence="3" id="KW-0863">Zinc-finger</keyword>
<dbReference type="PANTHER" id="PTHR12537">
    <property type="entry name" value="RNA BINDING PROTEIN PUMILIO-RELATED"/>
    <property type="match status" value="1"/>
</dbReference>
<accession>A0ABP9ZA02</accession>
<evidence type="ECO:0000256" key="3">
    <source>
        <dbReference type="PROSITE-ProRule" id="PRU00723"/>
    </source>
</evidence>
<dbReference type="InterPro" id="IPR000571">
    <property type="entry name" value="Znf_CCCH"/>
</dbReference>
<gene>
    <name evidence="7" type="ORF">MFLAVUS_009479</name>
</gene>
<feature type="repeat" description="Pumilio" evidence="2">
    <location>
        <begin position="562"/>
        <end position="597"/>
    </location>
</feature>
<evidence type="ECO:0000313" key="7">
    <source>
        <dbReference type="EMBL" id="GAA5815960.1"/>
    </source>
</evidence>
<dbReference type="Gene3D" id="1.25.10.10">
    <property type="entry name" value="Leucine-rich Repeat Variant"/>
    <property type="match status" value="1"/>
</dbReference>
<dbReference type="PANTHER" id="PTHR12537:SF13">
    <property type="entry name" value="PUMILIO HOMOLOGY DOMAIN FAMILY MEMBER 4"/>
    <property type="match status" value="1"/>
</dbReference>
<feature type="repeat" description="Pumilio" evidence="2">
    <location>
        <begin position="526"/>
        <end position="561"/>
    </location>
</feature>
<dbReference type="InterPro" id="IPR011989">
    <property type="entry name" value="ARM-like"/>
</dbReference>
<comment type="caution">
    <text evidence="7">The sequence shown here is derived from an EMBL/GenBank/DDBJ whole genome shotgun (WGS) entry which is preliminary data.</text>
</comment>
<evidence type="ECO:0000256" key="4">
    <source>
        <dbReference type="SAM" id="MobiDB-lite"/>
    </source>
</evidence>
<dbReference type="CDD" id="cd07920">
    <property type="entry name" value="Pumilio"/>
    <property type="match status" value="1"/>
</dbReference>
<feature type="repeat" description="Pumilio" evidence="2">
    <location>
        <begin position="381"/>
        <end position="416"/>
    </location>
</feature>
<keyword evidence="3" id="KW-0862">Zinc</keyword>
<dbReference type="InterPro" id="IPR033712">
    <property type="entry name" value="Pumilio_RNA-bd"/>
</dbReference>
<dbReference type="Proteomes" id="UP001473302">
    <property type="component" value="Unassembled WGS sequence"/>
</dbReference>
<feature type="repeat" description="Pumilio" evidence="2">
    <location>
        <begin position="343"/>
        <end position="380"/>
    </location>
</feature>
<feature type="repeat" description="Pumilio" evidence="2">
    <location>
        <begin position="417"/>
        <end position="453"/>
    </location>
</feature>
<feature type="repeat" description="Pumilio" evidence="2">
    <location>
        <begin position="598"/>
        <end position="635"/>
    </location>
</feature>
<dbReference type="PROSITE" id="PS50302">
    <property type="entry name" value="PUM"/>
    <property type="match status" value="8"/>
</dbReference>
<keyword evidence="1" id="KW-0677">Repeat</keyword>
<organism evidence="7 8">
    <name type="scientific">Mucor flavus</name>
    <dbReference type="NCBI Taxonomy" id="439312"/>
    <lineage>
        <taxon>Eukaryota</taxon>
        <taxon>Fungi</taxon>
        <taxon>Fungi incertae sedis</taxon>
        <taxon>Mucoromycota</taxon>
        <taxon>Mucoromycotina</taxon>
        <taxon>Mucoromycetes</taxon>
        <taxon>Mucorales</taxon>
        <taxon>Mucorineae</taxon>
        <taxon>Mucoraceae</taxon>
        <taxon>Mucor</taxon>
    </lineage>
</organism>
<protein>
    <recommendedName>
        <fullName evidence="9">PUM-HD domain-containing protein</fullName>
    </recommendedName>
</protein>
<dbReference type="EMBL" id="BAABUK010000029">
    <property type="protein sequence ID" value="GAA5815960.1"/>
    <property type="molecule type" value="Genomic_DNA"/>
</dbReference>
<feature type="region of interest" description="Disordered" evidence="4">
    <location>
        <begin position="662"/>
        <end position="696"/>
    </location>
</feature>
<feature type="region of interest" description="Disordered" evidence="4">
    <location>
        <begin position="311"/>
        <end position="333"/>
    </location>
</feature>
<name>A0ABP9ZA02_9FUNG</name>
<feature type="compositionally biased region" description="Basic and acidic residues" evidence="4">
    <location>
        <begin position="322"/>
        <end position="333"/>
    </location>
</feature>
<evidence type="ECO:0000259" key="5">
    <source>
        <dbReference type="PROSITE" id="PS50103"/>
    </source>
</evidence>
<proteinExistence type="predicted"/>
<feature type="repeat" description="Pumilio" evidence="2">
    <location>
        <begin position="454"/>
        <end position="489"/>
    </location>
</feature>
<evidence type="ECO:0008006" key="9">
    <source>
        <dbReference type="Google" id="ProtNLM"/>
    </source>
</evidence>
<feature type="domain" description="C3H1-type" evidence="5">
    <location>
        <begin position="250"/>
        <end position="278"/>
    </location>
</feature>
<evidence type="ECO:0000256" key="1">
    <source>
        <dbReference type="ARBA" id="ARBA00022737"/>
    </source>
</evidence>
<keyword evidence="3" id="KW-0479">Metal-binding</keyword>
<dbReference type="SUPFAM" id="SSF48371">
    <property type="entry name" value="ARM repeat"/>
    <property type="match status" value="1"/>
</dbReference>
<evidence type="ECO:0000256" key="2">
    <source>
        <dbReference type="PROSITE-ProRule" id="PRU00317"/>
    </source>
</evidence>
<feature type="compositionally biased region" description="Acidic residues" evidence="4">
    <location>
        <begin position="687"/>
        <end position="696"/>
    </location>
</feature>
<dbReference type="PROSITE" id="PS50303">
    <property type="entry name" value="PUM_HD"/>
    <property type="match status" value="1"/>
</dbReference>
<keyword evidence="8" id="KW-1185">Reference proteome</keyword>
<dbReference type="InterPro" id="IPR016024">
    <property type="entry name" value="ARM-type_fold"/>
</dbReference>
<reference evidence="7 8" key="1">
    <citation type="submission" date="2024-04" db="EMBL/GenBank/DDBJ databases">
        <title>genome sequences of Mucor flavus KT1a and Helicostylum pulchrum KT1b strains isolated from the surface of a dry-aged beef.</title>
        <authorList>
            <person name="Toyotome T."/>
            <person name="Hosono M."/>
            <person name="Torimaru M."/>
            <person name="Fukuda K."/>
            <person name="Mikami N."/>
        </authorList>
    </citation>
    <scope>NUCLEOTIDE SEQUENCE [LARGE SCALE GENOMIC DNA]</scope>
    <source>
        <strain evidence="7 8">KT1a</strain>
    </source>
</reference>
<dbReference type="PROSITE" id="PS50103">
    <property type="entry name" value="ZF_C3H1"/>
    <property type="match status" value="1"/>
</dbReference>
<dbReference type="SMART" id="SM00025">
    <property type="entry name" value="Pumilio"/>
    <property type="match status" value="8"/>
</dbReference>
<feature type="repeat" description="Pumilio" evidence="2">
    <location>
        <begin position="490"/>
        <end position="525"/>
    </location>
</feature>
<feature type="domain" description="PUM-HD" evidence="6">
    <location>
        <begin position="322"/>
        <end position="661"/>
    </location>
</feature>